<dbReference type="Pfam" id="PF00890">
    <property type="entry name" value="FAD_binding_2"/>
    <property type="match status" value="1"/>
</dbReference>
<keyword evidence="11" id="KW-0472">Membrane</keyword>
<evidence type="ECO:0000256" key="6">
    <source>
        <dbReference type="ARBA" id="ARBA00022630"/>
    </source>
</evidence>
<dbReference type="PRINTS" id="PR00420">
    <property type="entry name" value="RNGMNOXGNASE"/>
</dbReference>
<feature type="domain" description="Glucose-methanol-choline oxidoreductase N-terminal" evidence="14">
    <location>
        <begin position="245"/>
        <end position="460"/>
    </location>
</feature>
<dbReference type="InParanoid" id="A0A5J5F5K1"/>
<comment type="similarity">
    <text evidence="4 12">Belongs to the GMC oxidoreductase family.</text>
</comment>
<comment type="catalytic activity">
    <reaction evidence="1 12">
        <text>a long-chain primary fatty alcohol + O2 = a long-chain fatty aldehyde + H2O2</text>
        <dbReference type="Rhea" id="RHEA:22756"/>
        <dbReference type="ChEBI" id="CHEBI:15379"/>
        <dbReference type="ChEBI" id="CHEBI:16240"/>
        <dbReference type="ChEBI" id="CHEBI:17176"/>
        <dbReference type="ChEBI" id="CHEBI:77396"/>
        <dbReference type="EC" id="1.1.3.20"/>
    </reaction>
</comment>
<keyword evidence="10 12" id="KW-0560">Oxidoreductase</keyword>
<dbReference type="InterPro" id="IPR007867">
    <property type="entry name" value="GMC_OxRtase_C"/>
</dbReference>
<comment type="function">
    <text evidence="2">Long-chain fatty alcohol oxidase involved in the omega-oxidation pathway of lipid degradation.</text>
</comment>
<dbReference type="GO" id="GO:0050660">
    <property type="term" value="F:flavin adenine dinucleotide binding"/>
    <property type="evidence" value="ECO:0007669"/>
    <property type="project" value="InterPro"/>
</dbReference>
<dbReference type="Proteomes" id="UP000326924">
    <property type="component" value="Unassembled WGS sequence"/>
</dbReference>
<evidence type="ECO:0000256" key="8">
    <source>
        <dbReference type="ARBA" id="ARBA00022827"/>
    </source>
</evidence>
<evidence type="ECO:0000256" key="1">
    <source>
        <dbReference type="ARBA" id="ARBA00000920"/>
    </source>
</evidence>
<evidence type="ECO:0000256" key="13">
    <source>
        <dbReference type="PIRSR" id="PIRSR028937-1"/>
    </source>
</evidence>
<evidence type="ECO:0000259" key="14">
    <source>
        <dbReference type="Pfam" id="PF00732"/>
    </source>
</evidence>
<dbReference type="InterPro" id="IPR000172">
    <property type="entry name" value="GMC_OxRdtase_N"/>
</dbReference>
<dbReference type="EMBL" id="VXIS01000033">
    <property type="protein sequence ID" value="KAA8911650.1"/>
    <property type="molecule type" value="Genomic_DNA"/>
</dbReference>
<protein>
    <recommendedName>
        <fullName evidence="5 12">Long-chain-alcohol oxidase</fullName>
        <ecNumber evidence="5 12">1.1.3.20</ecNumber>
    </recommendedName>
</protein>
<evidence type="ECO:0000313" key="17">
    <source>
        <dbReference type="EMBL" id="KAA8911650.1"/>
    </source>
</evidence>
<dbReference type="PIRSF" id="PIRSF028937">
    <property type="entry name" value="Lg_Ch_AO"/>
    <property type="match status" value="1"/>
</dbReference>
<dbReference type="AlphaFoldDB" id="A0A5J5F5K1"/>
<evidence type="ECO:0000256" key="9">
    <source>
        <dbReference type="ARBA" id="ARBA00022989"/>
    </source>
</evidence>
<evidence type="ECO:0000256" key="2">
    <source>
        <dbReference type="ARBA" id="ARBA00003842"/>
    </source>
</evidence>
<gene>
    <name evidence="17" type="ORF">FN846DRAFT_773910</name>
</gene>
<dbReference type="InterPro" id="IPR003953">
    <property type="entry name" value="FAD-dep_OxRdtase_2_FAD-bd"/>
</dbReference>
<keyword evidence="9" id="KW-1133">Transmembrane helix</keyword>
<dbReference type="PANTHER" id="PTHR46056">
    <property type="entry name" value="LONG-CHAIN-ALCOHOL OXIDASE"/>
    <property type="match status" value="1"/>
</dbReference>
<comment type="subcellular location">
    <subcellularLocation>
        <location evidence="3">Membrane</location>
    </subcellularLocation>
</comment>
<evidence type="ECO:0000259" key="15">
    <source>
        <dbReference type="Pfam" id="PF00890"/>
    </source>
</evidence>
<dbReference type="InterPro" id="IPR012400">
    <property type="entry name" value="Long_Oxdase"/>
</dbReference>
<feature type="domain" description="Glucose-methanol-choline oxidoreductase C-terminal" evidence="16">
    <location>
        <begin position="628"/>
        <end position="686"/>
    </location>
</feature>
<keyword evidence="8" id="KW-0274">FAD</keyword>
<dbReference type="InterPro" id="IPR036188">
    <property type="entry name" value="FAD/NAD-bd_sf"/>
</dbReference>
<dbReference type="GO" id="GO:0046577">
    <property type="term" value="F:long-chain-alcohol oxidase activity"/>
    <property type="evidence" value="ECO:0007669"/>
    <property type="project" value="UniProtKB-EC"/>
</dbReference>
<name>A0A5J5F5K1_9PEZI</name>
<keyword evidence="7" id="KW-0812">Transmembrane</keyword>
<organism evidence="17 18">
    <name type="scientific">Sphaerosporella brunnea</name>
    <dbReference type="NCBI Taxonomy" id="1250544"/>
    <lineage>
        <taxon>Eukaryota</taxon>
        <taxon>Fungi</taxon>
        <taxon>Dikarya</taxon>
        <taxon>Ascomycota</taxon>
        <taxon>Pezizomycotina</taxon>
        <taxon>Pezizomycetes</taxon>
        <taxon>Pezizales</taxon>
        <taxon>Pyronemataceae</taxon>
        <taxon>Sphaerosporella</taxon>
    </lineage>
</organism>
<keyword evidence="18" id="KW-1185">Reference proteome</keyword>
<evidence type="ECO:0000256" key="5">
    <source>
        <dbReference type="ARBA" id="ARBA00013125"/>
    </source>
</evidence>
<dbReference type="Pfam" id="PF00732">
    <property type="entry name" value="GMC_oxred_N"/>
    <property type="match status" value="1"/>
</dbReference>
<dbReference type="PANTHER" id="PTHR46056:SF12">
    <property type="entry name" value="LONG-CHAIN-ALCOHOL OXIDASE"/>
    <property type="match status" value="1"/>
</dbReference>
<evidence type="ECO:0000259" key="16">
    <source>
        <dbReference type="Pfam" id="PF05199"/>
    </source>
</evidence>
<dbReference type="GO" id="GO:0016020">
    <property type="term" value="C:membrane"/>
    <property type="evidence" value="ECO:0007669"/>
    <property type="project" value="UniProtKB-SubCell"/>
</dbReference>
<keyword evidence="6" id="KW-0285">Flavoprotein</keyword>
<evidence type="ECO:0000256" key="10">
    <source>
        <dbReference type="ARBA" id="ARBA00023002"/>
    </source>
</evidence>
<evidence type="ECO:0000256" key="7">
    <source>
        <dbReference type="ARBA" id="ARBA00022692"/>
    </source>
</evidence>
<dbReference type="SUPFAM" id="SSF51905">
    <property type="entry name" value="FAD/NAD(P)-binding domain"/>
    <property type="match status" value="1"/>
</dbReference>
<dbReference type="Gene3D" id="3.50.50.60">
    <property type="entry name" value="FAD/NAD(P)-binding domain"/>
    <property type="match status" value="2"/>
</dbReference>
<reference evidence="17 18" key="1">
    <citation type="submission" date="2019-09" db="EMBL/GenBank/DDBJ databases">
        <title>Draft genome of the ectomycorrhizal ascomycete Sphaerosporella brunnea.</title>
        <authorList>
            <consortium name="DOE Joint Genome Institute"/>
            <person name="Benucci G.M."/>
            <person name="Marozzi G."/>
            <person name="Antonielli L."/>
            <person name="Sanchez S."/>
            <person name="Marco P."/>
            <person name="Wang X."/>
            <person name="Falini L.B."/>
            <person name="Barry K."/>
            <person name="Haridas S."/>
            <person name="Lipzen A."/>
            <person name="Labutti K."/>
            <person name="Grigoriev I.V."/>
            <person name="Murat C."/>
            <person name="Martin F."/>
            <person name="Albertini E."/>
            <person name="Donnini D."/>
            <person name="Bonito G."/>
        </authorList>
    </citation>
    <scope>NUCLEOTIDE SEQUENCE [LARGE SCALE GENOMIC DNA]</scope>
    <source>
        <strain evidence="17 18">Sb_GMNB300</strain>
    </source>
</reference>
<dbReference type="OrthoDB" id="269227at2759"/>
<evidence type="ECO:0000256" key="11">
    <source>
        <dbReference type="ARBA" id="ARBA00023136"/>
    </source>
</evidence>
<accession>A0A5J5F5K1</accession>
<dbReference type="EC" id="1.1.3.20" evidence="5 12"/>
<comment type="caution">
    <text evidence="17">The sequence shown here is derived from an EMBL/GenBank/DDBJ whole genome shotgun (WGS) entry which is preliminary data.</text>
</comment>
<proteinExistence type="inferred from homology"/>
<sequence>MSTSAQAPPIPSPQFDSPALTPTQWRTFFALTSTVIPPTTTVSSDPALIRYAASAASADNADFRKGAEMLFETRLPADAKKRLATVLDLLNSKPGSLLLTGSMKPFHEQPLEVREGILKWWLSPASYLPFPPARAFAVGVMQLTKMLWLRRVTEDLYPAIGYDNGVGRAPEILQGEERGFYDQWNFVQINEPTELEADVVIVGSGCGGAVAAKIIAEAGFRVIVVEKGTWVPANQLPLSDVDATEQLFEGGLTATTEDGSVGIMAGSTFGGGGVVNWSASLRTPHYVRQEWAEKHNLPFFLTPDFDRHLNNVWTRMGVQTPTTHNNRNQAVLSGSQKLGYNACVVPQNASPEHQDPRCSNGCGCPPGARKTGTVHTYLPDASRAGARFITSFQCKTLLFSKENSNQVIGIQGVYGRTETEVIIKAREVVVSAGTINTPALLINSGLKSPHIGANLHIHPAIVMYATYSHPRDPIVGSGLTTLVQSFDNLDNRGHGVRLEAPIMNPGIILGTFPWCSGQQFKDDIACFQNMDSYIGIVRDEATGRVVVDEAGRPRLHYSPGAKERQWALTGVEAIAKIALVEGAEKIFAPIQGFPPFVRTGECKLGVLDPGFQAWLSEVRKVGLQGPGAMFGSAHQMGSCRMGATPRDGVVDENGRVWGVEGVSVADASVLPSAAGVNPMVTVMAVAEHVAEGVVERLRKAPPARL</sequence>
<dbReference type="Pfam" id="PF05199">
    <property type="entry name" value="GMC_oxred_C"/>
    <property type="match status" value="1"/>
</dbReference>
<evidence type="ECO:0000313" key="18">
    <source>
        <dbReference type="Proteomes" id="UP000326924"/>
    </source>
</evidence>
<feature type="domain" description="FAD-dependent oxidoreductase 2 FAD-binding" evidence="15">
    <location>
        <begin position="198"/>
        <end position="229"/>
    </location>
</feature>
<evidence type="ECO:0000256" key="12">
    <source>
        <dbReference type="PIRNR" id="PIRNR028937"/>
    </source>
</evidence>
<evidence type="ECO:0000256" key="3">
    <source>
        <dbReference type="ARBA" id="ARBA00004370"/>
    </source>
</evidence>
<evidence type="ECO:0000256" key="4">
    <source>
        <dbReference type="ARBA" id="ARBA00010790"/>
    </source>
</evidence>
<feature type="active site" description="Proton acceptor" evidence="13">
    <location>
        <position position="634"/>
    </location>
</feature>